<reference evidence="2 3" key="1">
    <citation type="submission" date="2019-06" db="EMBL/GenBank/DDBJ databases">
        <title>Whole genome shotgun sequence of Acinetobacter pittii NBRC 110514.</title>
        <authorList>
            <person name="Hosoyama A."/>
            <person name="Uohara A."/>
            <person name="Ohji S."/>
            <person name="Ichikawa N."/>
        </authorList>
    </citation>
    <scope>NUCLEOTIDE SEQUENCE [LARGE SCALE GENOMIC DNA]</scope>
    <source>
        <strain evidence="2 3">NBRC 110514</strain>
    </source>
</reference>
<dbReference type="Pfam" id="PF05666">
    <property type="entry name" value="YcgJ"/>
    <property type="match status" value="1"/>
</dbReference>
<protein>
    <recommendedName>
        <fullName evidence="4">Fels-1 prophage protein-like protein</fullName>
    </recommendedName>
</protein>
<comment type="caution">
    <text evidence="2">The sequence shown here is derived from an EMBL/GenBank/DDBJ whole genome shotgun (WGS) entry which is preliminary data.</text>
</comment>
<feature type="chain" id="PRO_5021358789" description="Fels-1 prophage protein-like protein" evidence="1">
    <location>
        <begin position="18"/>
        <end position="125"/>
    </location>
</feature>
<evidence type="ECO:0000313" key="3">
    <source>
        <dbReference type="Proteomes" id="UP000317717"/>
    </source>
</evidence>
<feature type="signal peptide" evidence="1">
    <location>
        <begin position="1"/>
        <end position="17"/>
    </location>
</feature>
<name>A0A4Y3JEU7_ACIPI</name>
<organism evidence="2 3">
    <name type="scientific">Acinetobacter pittii</name>
    <name type="common">Acinetobacter genomosp. 3</name>
    <dbReference type="NCBI Taxonomy" id="48296"/>
    <lineage>
        <taxon>Bacteria</taxon>
        <taxon>Pseudomonadati</taxon>
        <taxon>Pseudomonadota</taxon>
        <taxon>Gammaproteobacteria</taxon>
        <taxon>Moraxellales</taxon>
        <taxon>Moraxellaceae</taxon>
        <taxon>Acinetobacter</taxon>
        <taxon>Acinetobacter calcoaceticus/baumannii complex</taxon>
    </lineage>
</organism>
<dbReference type="Proteomes" id="UP000317717">
    <property type="component" value="Unassembled WGS sequence"/>
</dbReference>
<keyword evidence="1" id="KW-0732">Signal</keyword>
<dbReference type="AlphaFoldDB" id="A0A4Y3JEU7"/>
<proteinExistence type="predicted"/>
<evidence type="ECO:0000256" key="1">
    <source>
        <dbReference type="SAM" id="SignalP"/>
    </source>
</evidence>
<evidence type="ECO:0008006" key="4">
    <source>
        <dbReference type="Google" id="ProtNLM"/>
    </source>
</evidence>
<evidence type="ECO:0000313" key="2">
    <source>
        <dbReference type="EMBL" id="GEA69854.1"/>
    </source>
</evidence>
<gene>
    <name evidence="2" type="ORF">PA3_40120</name>
</gene>
<sequence>MSLISYACLIISFPVIAKTNTSLVSPKKGVICDQYICVNNKGVSKSLTAQYLGTQKANKVFSQGDFDHSAFTFSNGVFCDTNTKRCHVDRYFDNGHRRALLHKDLKCKAPLIEPNLRRNLGKWST</sequence>
<dbReference type="InterPro" id="IPR008617">
    <property type="entry name" value="Uncharacterised_YcgJ"/>
</dbReference>
<accession>A0A4Y3JEU7</accession>
<dbReference type="EMBL" id="BJLJ01000046">
    <property type="protein sequence ID" value="GEA69854.1"/>
    <property type="molecule type" value="Genomic_DNA"/>
</dbReference>